<dbReference type="EMBL" id="ML210183">
    <property type="protein sequence ID" value="TFK25730.1"/>
    <property type="molecule type" value="Genomic_DNA"/>
</dbReference>
<name>A0A5C3KZU2_COPMA</name>
<accession>A0A5C3KZU2</accession>
<dbReference type="PROSITE" id="PS00463">
    <property type="entry name" value="ZN2_CY6_FUNGAL_1"/>
    <property type="match status" value="1"/>
</dbReference>
<dbReference type="InterPro" id="IPR001138">
    <property type="entry name" value="Zn2Cys6_DnaBD"/>
</dbReference>
<dbReference type="GO" id="GO:0000981">
    <property type="term" value="F:DNA-binding transcription factor activity, RNA polymerase II-specific"/>
    <property type="evidence" value="ECO:0007669"/>
    <property type="project" value="InterPro"/>
</dbReference>
<dbReference type="Proteomes" id="UP000307440">
    <property type="component" value="Unassembled WGS sequence"/>
</dbReference>
<gene>
    <name evidence="3" type="ORF">FA15DRAFT_589864</name>
</gene>
<dbReference type="InterPro" id="IPR036864">
    <property type="entry name" value="Zn2-C6_fun-type_DNA-bd_sf"/>
</dbReference>
<feature type="domain" description="Zn(2)-C6 fungal-type" evidence="2">
    <location>
        <begin position="24"/>
        <end position="59"/>
    </location>
</feature>
<dbReference type="SUPFAM" id="SSF57701">
    <property type="entry name" value="Zn2/Cys6 DNA-binding domain"/>
    <property type="match status" value="1"/>
</dbReference>
<dbReference type="SMART" id="SM00066">
    <property type="entry name" value="GAL4"/>
    <property type="match status" value="1"/>
</dbReference>
<evidence type="ECO:0000313" key="3">
    <source>
        <dbReference type="EMBL" id="TFK25730.1"/>
    </source>
</evidence>
<evidence type="ECO:0000259" key="2">
    <source>
        <dbReference type="PROSITE" id="PS50048"/>
    </source>
</evidence>
<dbReference type="OrthoDB" id="39175at2759"/>
<evidence type="ECO:0000256" key="1">
    <source>
        <dbReference type="SAM" id="MobiDB-lite"/>
    </source>
</evidence>
<dbReference type="PROSITE" id="PS50048">
    <property type="entry name" value="ZN2_CY6_FUNGAL_2"/>
    <property type="match status" value="1"/>
</dbReference>
<protein>
    <recommendedName>
        <fullName evidence="2">Zn(2)-C6 fungal-type domain-containing protein</fullName>
    </recommendedName>
</protein>
<sequence>MESTTNEKASGKAAKKSDKKPPLACLFCRGRKIACGPPVPGGDENTCNQCHRRSLKCEYPSESRRGLRRKRSVSSVGDDCKPKSVRSKR</sequence>
<feature type="region of interest" description="Disordered" evidence="1">
    <location>
        <begin position="1"/>
        <end position="20"/>
    </location>
</feature>
<reference evidence="3 4" key="1">
    <citation type="journal article" date="2019" name="Nat. Ecol. Evol.">
        <title>Megaphylogeny resolves global patterns of mushroom evolution.</title>
        <authorList>
            <person name="Varga T."/>
            <person name="Krizsan K."/>
            <person name="Foldi C."/>
            <person name="Dima B."/>
            <person name="Sanchez-Garcia M."/>
            <person name="Sanchez-Ramirez S."/>
            <person name="Szollosi G.J."/>
            <person name="Szarkandi J.G."/>
            <person name="Papp V."/>
            <person name="Albert L."/>
            <person name="Andreopoulos W."/>
            <person name="Angelini C."/>
            <person name="Antonin V."/>
            <person name="Barry K.W."/>
            <person name="Bougher N.L."/>
            <person name="Buchanan P."/>
            <person name="Buyck B."/>
            <person name="Bense V."/>
            <person name="Catcheside P."/>
            <person name="Chovatia M."/>
            <person name="Cooper J."/>
            <person name="Damon W."/>
            <person name="Desjardin D."/>
            <person name="Finy P."/>
            <person name="Geml J."/>
            <person name="Haridas S."/>
            <person name="Hughes K."/>
            <person name="Justo A."/>
            <person name="Karasinski D."/>
            <person name="Kautmanova I."/>
            <person name="Kiss B."/>
            <person name="Kocsube S."/>
            <person name="Kotiranta H."/>
            <person name="LaButti K.M."/>
            <person name="Lechner B.E."/>
            <person name="Liimatainen K."/>
            <person name="Lipzen A."/>
            <person name="Lukacs Z."/>
            <person name="Mihaltcheva S."/>
            <person name="Morgado L.N."/>
            <person name="Niskanen T."/>
            <person name="Noordeloos M.E."/>
            <person name="Ohm R.A."/>
            <person name="Ortiz-Santana B."/>
            <person name="Ovrebo C."/>
            <person name="Racz N."/>
            <person name="Riley R."/>
            <person name="Savchenko A."/>
            <person name="Shiryaev A."/>
            <person name="Soop K."/>
            <person name="Spirin V."/>
            <person name="Szebenyi C."/>
            <person name="Tomsovsky M."/>
            <person name="Tulloss R.E."/>
            <person name="Uehling J."/>
            <person name="Grigoriev I.V."/>
            <person name="Vagvolgyi C."/>
            <person name="Papp T."/>
            <person name="Martin F.M."/>
            <person name="Miettinen O."/>
            <person name="Hibbett D.S."/>
            <person name="Nagy L.G."/>
        </authorList>
    </citation>
    <scope>NUCLEOTIDE SEQUENCE [LARGE SCALE GENOMIC DNA]</scope>
    <source>
        <strain evidence="3 4">CBS 121175</strain>
    </source>
</reference>
<feature type="region of interest" description="Disordered" evidence="1">
    <location>
        <begin position="61"/>
        <end position="89"/>
    </location>
</feature>
<dbReference type="GO" id="GO:0008270">
    <property type="term" value="F:zinc ion binding"/>
    <property type="evidence" value="ECO:0007669"/>
    <property type="project" value="InterPro"/>
</dbReference>
<dbReference type="Pfam" id="PF00172">
    <property type="entry name" value="Zn_clus"/>
    <property type="match status" value="1"/>
</dbReference>
<dbReference type="STRING" id="230819.A0A5C3KZU2"/>
<organism evidence="3 4">
    <name type="scientific">Coprinopsis marcescibilis</name>
    <name type="common">Agaric fungus</name>
    <name type="synonym">Psathyrella marcescibilis</name>
    <dbReference type="NCBI Taxonomy" id="230819"/>
    <lineage>
        <taxon>Eukaryota</taxon>
        <taxon>Fungi</taxon>
        <taxon>Dikarya</taxon>
        <taxon>Basidiomycota</taxon>
        <taxon>Agaricomycotina</taxon>
        <taxon>Agaricomycetes</taxon>
        <taxon>Agaricomycetidae</taxon>
        <taxon>Agaricales</taxon>
        <taxon>Agaricineae</taxon>
        <taxon>Psathyrellaceae</taxon>
        <taxon>Coprinopsis</taxon>
    </lineage>
</organism>
<proteinExistence type="predicted"/>
<evidence type="ECO:0000313" key="4">
    <source>
        <dbReference type="Proteomes" id="UP000307440"/>
    </source>
</evidence>
<dbReference type="AlphaFoldDB" id="A0A5C3KZU2"/>
<dbReference type="Gene3D" id="4.10.240.10">
    <property type="entry name" value="Zn(2)-C6 fungal-type DNA-binding domain"/>
    <property type="match status" value="1"/>
</dbReference>
<keyword evidence="4" id="KW-1185">Reference proteome</keyword>